<evidence type="ECO:0000313" key="9">
    <source>
        <dbReference type="EMBL" id="BCR83251.1"/>
    </source>
</evidence>
<keyword evidence="4 8" id="KW-0732">Signal</keyword>
<dbReference type="Gene3D" id="3.40.50.1820">
    <property type="entry name" value="alpha/beta hydrolase"/>
    <property type="match status" value="1"/>
</dbReference>
<proteinExistence type="inferred from homology"/>
<dbReference type="PANTHER" id="PTHR33938">
    <property type="entry name" value="FERULOYL ESTERASE B-RELATED"/>
    <property type="match status" value="1"/>
</dbReference>
<keyword evidence="7" id="KW-1015">Disulfide bond</keyword>
<dbReference type="GO" id="GO:0046872">
    <property type="term" value="F:metal ion binding"/>
    <property type="evidence" value="ECO:0007669"/>
    <property type="project" value="UniProtKB-KW"/>
</dbReference>
<evidence type="ECO:0000313" key="10">
    <source>
        <dbReference type="Proteomes" id="UP000637239"/>
    </source>
</evidence>
<dbReference type="KEGG" id="ache:ACHE_10653A"/>
<dbReference type="RefSeq" id="XP_043131773.1">
    <property type="nucleotide sequence ID" value="XM_043281664.1"/>
</dbReference>
<dbReference type="AlphaFoldDB" id="A0A7R7VEC8"/>
<keyword evidence="5 8" id="KW-0378">Hydrolase</keyword>
<accession>A0A7R7VEC8</accession>
<evidence type="ECO:0000256" key="4">
    <source>
        <dbReference type="ARBA" id="ARBA00022729"/>
    </source>
</evidence>
<gene>
    <name evidence="9" type="ORF">ACHE_10653A</name>
</gene>
<evidence type="ECO:0000256" key="6">
    <source>
        <dbReference type="ARBA" id="ARBA00022837"/>
    </source>
</evidence>
<comment type="similarity">
    <text evidence="1 8">Belongs to the tannase family.</text>
</comment>
<sequence>MMVPQNLWSMATASAAGLWFASGTHASDCSTSSIKNLSIPHGQVLDLSATPVNDYNYQNSTLKFCNVTVTYTHPGLNDTIHVNVWLPSSNWNQRLQGAGGGGFSALDSVDVLEKAVAGGYAVVGTDAGHKLNSASSDSWSLDESGKVNMSLLKDFASVALNDAAVVAKDVTRDFYGHGPRHSYWNGCSTGGRQGLMLAQRYPTAYDGILANAPAINWPEFIVAEYWPQFVMNQMNTHPPPCVIDAITAAAVEACDGNDGVKDAVISEPSRCQFNASTTVNQKVNCSGQKVTITRNDALVVQKIWDGMRSTNGSSLWYGLEKGAPLSGGLAITTCSTPSNCTGAPFSISSDWIGQFILENPSADLTQMSHEQYQRIFEYSHKKYDPIIGTNNPDLSAFKQVGGKLVTWHGLADQLIFPKGTEKYYKEVESLDPSVRDFYRLFLAPGVQHCKGGDGAIPVDPLESLVNWVEKGIAPETLLGETEDGSRSRELCPYPLVSVYKGGNSRDKSSYTCEEASK</sequence>
<dbReference type="EMBL" id="AP024416">
    <property type="protein sequence ID" value="BCR83251.1"/>
    <property type="molecule type" value="Genomic_DNA"/>
</dbReference>
<dbReference type="SUPFAM" id="SSF53474">
    <property type="entry name" value="alpha/beta-Hydrolases"/>
    <property type="match status" value="1"/>
</dbReference>
<evidence type="ECO:0000256" key="3">
    <source>
        <dbReference type="ARBA" id="ARBA00022723"/>
    </source>
</evidence>
<evidence type="ECO:0000256" key="7">
    <source>
        <dbReference type="ARBA" id="ARBA00023157"/>
    </source>
</evidence>
<dbReference type="InterPro" id="IPR029058">
    <property type="entry name" value="AB_hydrolase_fold"/>
</dbReference>
<dbReference type="GeneID" id="66977610"/>
<dbReference type="InterPro" id="IPR011118">
    <property type="entry name" value="Tannase/feruloyl_esterase"/>
</dbReference>
<keyword evidence="2" id="KW-0719">Serine esterase</keyword>
<dbReference type="EC" id="3.1.1.-" evidence="8"/>
<name>A0A7R7VEC8_ASPCH</name>
<keyword evidence="3" id="KW-0479">Metal-binding</keyword>
<organism evidence="9 10">
    <name type="scientific">Aspergillus chevalieri</name>
    <name type="common">Eurotium chevalieri</name>
    <dbReference type="NCBI Taxonomy" id="182096"/>
    <lineage>
        <taxon>Eukaryota</taxon>
        <taxon>Fungi</taxon>
        <taxon>Dikarya</taxon>
        <taxon>Ascomycota</taxon>
        <taxon>Pezizomycotina</taxon>
        <taxon>Eurotiomycetes</taxon>
        <taxon>Eurotiomycetidae</taxon>
        <taxon>Eurotiales</taxon>
        <taxon>Aspergillaceae</taxon>
        <taxon>Aspergillus</taxon>
        <taxon>Aspergillus subgen. Aspergillus</taxon>
    </lineage>
</organism>
<dbReference type="Proteomes" id="UP000637239">
    <property type="component" value="Chromosome 1"/>
</dbReference>
<evidence type="ECO:0000256" key="5">
    <source>
        <dbReference type="ARBA" id="ARBA00022801"/>
    </source>
</evidence>
<evidence type="ECO:0000256" key="1">
    <source>
        <dbReference type="ARBA" id="ARBA00006249"/>
    </source>
</evidence>
<evidence type="ECO:0000256" key="8">
    <source>
        <dbReference type="RuleBase" id="RU361238"/>
    </source>
</evidence>
<reference evidence="9" key="1">
    <citation type="submission" date="2021-01" db="EMBL/GenBank/DDBJ databases">
        <authorList>
            <consortium name="Aspergillus chevalieri M1 genome sequencing consortium"/>
            <person name="Kazuki M."/>
            <person name="Futagami T."/>
        </authorList>
    </citation>
    <scope>NUCLEOTIDE SEQUENCE</scope>
    <source>
        <strain evidence="9">M1</strain>
    </source>
</reference>
<dbReference type="GO" id="GO:0030600">
    <property type="term" value="F:feruloyl esterase activity"/>
    <property type="evidence" value="ECO:0007669"/>
    <property type="project" value="UniProtKB-ARBA"/>
</dbReference>
<feature type="chain" id="PRO_5031605027" description="Carboxylic ester hydrolase" evidence="8">
    <location>
        <begin position="27"/>
        <end position="517"/>
    </location>
</feature>
<evidence type="ECO:0000256" key="2">
    <source>
        <dbReference type="ARBA" id="ARBA00022487"/>
    </source>
</evidence>
<keyword evidence="10" id="KW-1185">Reference proteome</keyword>
<protein>
    <recommendedName>
        <fullName evidence="8">Carboxylic ester hydrolase</fullName>
        <ecNumber evidence="8">3.1.1.-</ecNumber>
    </recommendedName>
</protein>
<dbReference type="PANTHER" id="PTHR33938:SF8">
    <property type="entry name" value="CARBOXYLIC ESTER HYDROLASE"/>
    <property type="match status" value="1"/>
</dbReference>
<keyword evidence="6" id="KW-0106">Calcium</keyword>
<feature type="signal peptide" evidence="8">
    <location>
        <begin position="1"/>
        <end position="26"/>
    </location>
</feature>
<reference evidence="9" key="2">
    <citation type="submission" date="2021-02" db="EMBL/GenBank/DDBJ databases">
        <title>Aspergillus chevalieri M1 genome sequence.</title>
        <authorList>
            <person name="Kadooka C."/>
            <person name="Mori K."/>
            <person name="Futagami T."/>
        </authorList>
    </citation>
    <scope>NUCLEOTIDE SEQUENCE</scope>
    <source>
        <strain evidence="9">M1</strain>
    </source>
</reference>
<dbReference type="Pfam" id="PF07519">
    <property type="entry name" value="Tannase"/>
    <property type="match status" value="1"/>
</dbReference>